<evidence type="ECO:0000256" key="3">
    <source>
        <dbReference type="ARBA" id="ARBA00022475"/>
    </source>
</evidence>
<dbReference type="EMBL" id="JAGSNF010000021">
    <property type="protein sequence ID" value="MBR7744503.1"/>
    <property type="molecule type" value="Genomic_DNA"/>
</dbReference>
<keyword evidence="6 8" id="KW-1133">Transmembrane helix</keyword>
<dbReference type="Proteomes" id="UP000677016">
    <property type="component" value="Unassembled WGS sequence"/>
</dbReference>
<comment type="similarity">
    <text evidence="2">Belongs to the MreD family.</text>
</comment>
<keyword evidence="7 8" id="KW-0472">Membrane</keyword>
<dbReference type="Gene3D" id="1.10.1760.20">
    <property type="match status" value="1"/>
</dbReference>
<evidence type="ECO:0000313" key="10">
    <source>
        <dbReference type="Proteomes" id="UP000677016"/>
    </source>
</evidence>
<accession>A0A941HZV4</accession>
<protein>
    <submittedName>
        <fullName evidence="9">Rod shape-determining protein MreD</fullName>
    </submittedName>
</protein>
<dbReference type="GO" id="GO:0008360">
    <property type="term" value="P:regulation of cell shape"/>
    <property type="evidence" value="ECO:0007669"/>
    <property type="project" value="UniProtKB-KW"/>
</dbReference>
<evidence type="ECO:0000256" key="1">
    <source>
        <dbReference type="ARBA" id="ARBA00004651"/>
    </source>
</evidence>
<keyword evidence="3" id="KW-1003">Cell membrane</keyword>
<proteinExistence type="inferred from homology"/>
<evidence type="ECO:0000256" key="7">
    <source>
        <dbReference type="ARBA" id="ARBA00023136"/>
    </source>
</evidence>
<keyword evidence="10" id="KW-1185">Reference proteome</keyword>
<keyword evidence="5" id="KW-0133">Cell shape</keyword>
<feature type="transmembrane region" description="Helical" evidence="8">
    <location>
        <begin position="127"/>
        <end position="147"/>
    </location>
</feature>
<dbReference type="NCBIfam" id="TIGR03426">
    <property type="entry name" value="shape_MreD"/>
    <property type="match status" value="1"/>
</dbReference>
<gene>
    <name evidence="9" type="primary">mreD</name>
    <name evidence="9" type="ORF">KC207_14500</name>
</gene>
<reference evidence="9" key="1">
    <citation type="submission" date="2021-04" db="EMBL/GenBank/DDBJ databases">
        <title>Phycicoccus avicenniae sp. nov., a novel endophytic actinomycetes isolated from branch of Avicennia mariana.</title>
        <authorList>
            <person name="Tuo L."/>
        </authorList>
    </citation>
    <scope>NUCLEOTIDE SEQUENCE</scope>
    <source>
        <strain evidence="9">BSK3Z-2</strain>
    </source>
</reference>
<organism evidence="9 10">
    <name type="scientific">Phycicoccus avicenniae</name>
    <dbReference type="NCBI Taxonomy" id="2828860"/>
    <lineage>
        <taxon>Bacteria</taxon>
        <taxon>Bacillati</taxon>
        <taxon>Actinomycetota</taxon>
        <taxon>Actinomycetes</taxon>
        <taxon>Micrococcales</taxon>
        <taxon>Intrasporangiaceae</taxon>
        <taxon>Phycicoccus</taxon>
    </lineage>
</organism>
<comment type="caution">
    <text evidence="9">The sequence shown here is derived from an EMBL/GenBank/DDBJ whole genome shotgun (WGS) entry which is preliminary data.</text>
</comment>
<evidence type="ECO:0000256" key="4">
    <source>
        <dbReference type="ARBA" id="ARBA00022692"/>
    </source>
</evidence>
<sequence>MLVRGLALVLAALAAATLGARGVAVGPDLVVVLVVAWGLFRGPWAGAAAGLAGGWVVDLVPPGAEPLGAHALAYAVAGLLAGRLRHAGPTPAPRVAGVTLLGAAVVEAVEVLRALTLGAPVDLAPLAVRVLLTATVAAVLVPVVVGAERAAVRRRYG</sequence>
<dbReference type="RefSeq" id="WP_211604032.1">
    <property type="nucleotide sequence ID" value="NZ_JAGSNF010000021.1"/>
</dbReference>
<evidence type="ECO:0000256" key="5">
    <source>
        <dbReference type="ARBA" id="ARBA00022960"/>
    </source>
</evidence>
<keyword evidence="4 8" id="KW-0812">Transmembrane</keyword>
<evidence type="ECO:0000256" key="6">
    <source>
        <dbReference type="ARBA" id="ARBA00022989"/>
    </source>
</evidence>
<name>A0A941HZV4_9MICO</name>
<dbReference type="GO" id="GO:0005886">
    <property type="term" value="C:plasma membrane"/>
    <property type="evidence" value="ECO:0007669"/>
    <property type="project" value="UniProtKB-SubCell"/>
</dbReference>
<dbReference type="InterPro" id="IPR007227">
    <property type="entry name" value="Cell_shape_determining_MreD"/>
</dbReference>
<comment type="subcellular location">
    <subcellularLocation>
        <location evidence="1">Cell membrane</location>
        <topology evidence="1">Multi-pass membrane protein</topology>
    </subcellularLocation>
</comment>
<evidence type="ECO:0000313" key="9">
    <source>
        <dbReference type="EMBL" id="MBR7744503.1"/>
    </source>
</evidence>
<evidence type="ECO:0000256" key="8">
    <source>
        <dbReference type="SAM" id="Phobius"/>
    </source>
</evidence>
<dbReference type="AlphaFoldDB" id="A0A941HZV4"/>
<evidence type="ECO:0000256" key="2">
    <source>
        <dbReference type="ARBA" id="ARBA00007776"/>
    </source>
</evidence>